<dbReference type="SMART" id="SM00220">
    <property type="entry name" value="S_TKc"/>
    <property type="match status" value="1"/>
</dbReference>
<keyword evidence="5" id="KW-0418">Kinase</keyword>
<dbReference type="InterPro" id="IPR000961">
    <property type="entry name" value="AGC-kinase_C"/>
</dbReference>
<dbReference type="OrthoDB" id="63267at2759"/>
<evidence type="ECO:0000256" key="11">
    <source>
        <dbReference type="SAM" id="MobiDB-lite"/>
    </source>
</evidence>
<keyword evidence="3" id="KW-0808">Transferase</keyword>
<comment type="catalytic activity">
    <reaction evidence="8">
        <text>L-seryl-[protein] + ATP = O-phospho-L-seryl-[protein] + ADP + H(+)</text>
        <dbReference type="Rhea" id="RHEA:17989"/>
        <dbReference type="Rhea" id="RHEA-COMP:9863"/>
        <dbReference type="Rhea" id="RHEA-COMP:11604"/>
        <dbReference type="ChEBI" id="CHEBI:15378"/>
        <dbReference type="ChEBI" id="CHEBI:29999"/>
        <dbReference type="ChEBI" id="CHEBI:30616"/>
        <dbReference type="ChEBI" id="CHEBI:83421"/>
        <dbReference type="ChEBI" id="CHEBI:456216"/>
        <dbReference type="EC" id="2.7.11.13"/>
    </reaction>
</comment>
<feature type="domain" description="REM-1" evidence="14">
    <location>
        <begin position="230"/>
        <end position="309"/>
    </location>
</feature>
<dbReference type="PROSITE" id="PS51285">
    <property type="entry name" value="AGC_KINASE_CTER"/>
    <property type="match status" value="1"/>
</dbReference>
<keyword evidence="16" id="KW-1185">Reference proteome</keyword>
<evidence type="ECO:0000256" key="3">
    <source>
        <dbReference type="ARBA" id="ARBA00022679"/>
    </source>
</evidence>
<evidence type="ECO:0000256" key="1">
    <source>
        <dbReference type="ARBA" id="ARBA00022527"/>
    </source>
</evidence>
<dbReference type="WBParaSite" id="TCLT_0000144301-mRNA-1">
    <property type="protein sequence ID" value="TCLT_0000144301-mRNA-1"/>
    <property type="gene ID" value="TCLT_0000144301"/>
</dbReference>
<keyword evidence="4" id="KW-0547">Nucleotide-binding</keyword>
<dbReference type="InterPro" id="IPR036274">
    <property type="entry name" value="HR1_rpt_sf"/>
</dbReference>
<evidence type="ECO:0000313" key="16">
    <source>
        <dbReference type="Proteomes" id="UP000276776"/>
    </source>
</evidence>
<keyword evidence="1" id="KW-0723">Serine/threonine-protein kinase</keyword>
<evidence type="ECO:0000259" key="13">
    <source>
        <dbReference type="PROSITE" id="PS51285"/>
    </source>
</evidence>
<evidence type="ECO:0000313" key="17">
    <source>
        <dbReference type="WBParaSite" id="TCLT_0000144301-mRNA-1"/>
    </source>
</evidence>
<feature type="compositionally biased region" description="Polar residues" evidence="11">
    <location>
        <begin position="731"/>
        <end position="741"/>
    </location>
</feature>
<protein>
    <submittedName>
        <fullName evidence="17">Hr1 domain-containing protein</fullName>
    </submittedName>
</protein>
<dbReference type="STRING" id="103827.A0A158RB04"/>
<dbReference type="InterPro" id="IPR017892">
    <property type="entry name" value="Pkinase_C"/>
</dbReference>
<feature type="region of interest" description="Disordered" evidence="11">
    <location>
        <begin position="1"/>
        <end position="28"/>
    </location>
</feature>
<reference evidence="15 16" key="2">
    <citation type="submission" date="2018-11" db="EMBL/GenBank/DDBJ databases">
        <authorList>
            <consortium name="Pathogen Informatics"/>
        </authorList>
    </citation>
    <scope>NUCLEOTIDE SEQUENCE [LARGE SCALE GENOMIC DNA]</scope>
</reference>
<organism evidence="17">
    <name type="scientific">Thelazia callipaeda</name>
    <name type="common">Oriental eyeworm</name>
    <name type="synonym">Parasitic nematode</name>
    <dbReference type="NCBI Taxonomy" id="103827"/>
    <lineage>
        <taxon>Eukaryota</taxon>
        <taxon>Metazoa</taxon>
        <taxon>Ecdysozoa</taxon>
        <taxon>Nematoda</taxon>
        <taxon>Chromadorea</taxon>
        <taxon>Rhabditida</taxon>
        <taxon>Spirurina</taxon>
        <taxon>Spiruromorpha</taxon>
        <taxon>Thelazioidea</taxon>
        <taxon>Thelaziidae</taxon>
        <taxon>Thelazia</taxon>
    </lineage>
</organism>
<dbReference type="CDD" id="cd05589">
    <property type="entry name" value="STKc_PKN"/>
    <property type="match status" value="1"/>
</dbReference>
<keyword evidence="6" id="KW-0067">ATP-binding</keyword>
<dbReference type="GO" id="GO:0007165">
    <property type="term" value="P:signal transduction"/>
    <property type="evidence" value="ECO:0007669"/>
    <property type="project" value="InterPro"/>
</dbReference>
<proteinExistence type="predicted"/>
<evidence type="ECO:0000256" key="9">
    <source>
        <dbReference type="PROSITE-ProRule" id="PRU01207"/>
    </source>
</evidence>
<dbReference type="OMA" id="ECIPEIA"/>
<name>A0A158RB04_THECL</name>
<evidence type="ECO:0000256" key="7">
    <source>
        <dbReference type="ARBA" id="ARBA00047272"/>
    </source>
</evidence>
<evidence type="ECO:0000256" key="8">
    <source>
        <dbReference type="ARBA" id="ARBA00047470"/>
    </source>
</evidence>
<dbReference type="EMBL" id="UYYF01000187">
    <property type="protein sequence ID" value="VDM96885.1"/>
    <property type="molecule type" value="Genomic_DNA"/>
</dbReference>
<dbReference type="AlphaFoldDB" id="A0A158RB04"/>
<dbReference type="InterPro" id="IPR011072">
    <property type="entry name" value="HR1_rho-bd"/>
</dbReference>
<evidence type="ECO:0000256" key="10">
    <source>
        <dbReference type="SAM" id="Coils"/>
    </source>
</evidence>
<dbReference type="PANTHER" id="PTHR24351">
    <property type="entry name" value="RIBOSOMAL PROTEIN S6 KINASE"/>
    <property type="match status" value="1"/>
</dbReference>
<dbReference type="SUPFAM" id="SSF46585">
    <property type="entry name" value="HR1 repeat"/>
    <property type="match status" value="2"/>
</dbReference>
<sequence>MADVAHPDLMSWEGSLESNEGEPCSSNDASVPEELALLAYKYAFSFGEQKSLQKDVIQLKKKIRISCNKQMRIKQGYVQMQKVTKERKQSDFLKKEIRDLSDQISDMKDDLQTLDMYDSGAFDDGEDVNEIANSPSEDVLTADASSDGVGIELNTESTETVINSRLASLQKELDKEMKVKDGLERFLAIGQNNRKLQEESKSMLFDSKAKIALLRMQIEKMQRQEQVDACLSGKTIQTKTEVIVDDLLHRLRKEAAIAEGARNMIRILSSQKKSDGKSLSQAFDNQMQSEEKLDLIRLALAKYSAWLTNESPKKAEIRDAIMESERLPLTGHHHQRGDGTFTTVTSVPGSPSQADLKSASLPRLTVPFRRLCAVPSLAVSGRLERLGKLTFKKNIHVFDIQKEYSCIHKKFFDRFGLIGCQNLMVDIPRRLPRPEVSSMIAVGGDSLSGFSQQKRNSRGLGPRTSRAISSSVWCSSSTSSIESSSSAKLSQNDEVMAILLLDSREVACTDARPVSQQAWDQHFSIDLDRSKELEIEIRYRDWRSICAFTVVKLGDIVEPSERAGMVLNLEPQGDLFAEFKYLNPIVSRKPKLERQKRLFKVKERKEIASAKKQLGVAAWSRLMKQFGGSQSNENIEPCLSPTYGGTYTATTHVSSSPSSKTAHTLPPRLTTDRPLTSQIPPSGFSSSESSHRSAPPPSSSVRFGDVSEVSKIKYHQRIHEQAKIPPAPPVSRNQAATSRSESPPPLPTSKPPLLTHSKSSRITFTRSGITIEKFRLISVLGRGHFGKAMIKELLSISFNFSVILMFQIFQVILAQYKGNGEYYALKVLKKGDVLGRDEVESLMVEKRIFEIATSRRHPFLVNLFACIQSKEHVFFVMEYSMGGDLMRHIHDDIFTEERSCFYAACVLLGLEFLHANNIIYRDLKLDNLLLDREGYVKLADFGLCKEGMGPTDRTSTFCGTPEFLAPEVLTESSYTRAIDWWGLGVLIFEMLVGEPPFSGEDEEEIFDSIVNDDVRYPRFLSIESISIMRRLMRKNPEKRLGAGVNDALDVKQQRFFKHVNWDWEKLLNKEIKPKFIPQIKNPEDVSNFDEEFTKETPRFSSAKDKRLITDADQMLFREFDFSLIV</sequence>
<feature type="region of interest" description="Disordered" evidence="11">
    <location>
        <begin position="715"/>
        <end position="757"/>
    </location>
</feature>
<dbReference type="Proteomes" id="UP000276776">
    <property type="component" value="Unassembled WGS sequence"/>
</dbReference>
<dbReference type="PROSITE" id="PS50011">
    <property type="entry name" value="PROTEIN_KINASE_DOM"/>
    <property type="match status" value="1"/>
</dbReference>
<feature type="domain" description="Protein kinase" evidence="12">
    <location>
        <begin position="774"/>
        <end position="1056"/>
    </location>
</feature>
<dbReference type="InterPro" id="IPR011009">
    <property type="entry name" value="Kinase-like_dom_sf"/>
</dbReference>
<evidence type="ECO:0000256" key="4">
    <source>
        <dbReference type="ARBA" id="ARBA00022741"/>
    </source>
</evidence>
<feature type="compositionally biased region" description="Low complexity" evidence="11">
    <location>
        <begin position="677"/>
        <end position="688"/>
    </location>
</feature>
<evidence type="ECO:0000313" key="15">
    <source>
        <dbReference type="EMBL" id="VDM96885.1"/>
    </source>
</evidence>
<dbReference type="GO" id="GO:0005524">
    <property type="term" value="F:ATP binding"/>
    <property type="evidence" value="ECO:0007669"/>
    <property type="project" value="UniProtKB-KW"/>
</dbReference>
<dbReference type="SMART" id="SM00133">
    <property type="entry name" value="S_TK_X"/>
    <property type="match status" value="1"/>
</dbReference>
<dbReference type="Gene3D" id="1.10.510.10">
    <property type="entry name" value="Transferase(Phosphotransferase) domain 1"/>
    <property type="match status" value="1"/>
</dbReference>
<accession>A0A158RB04</accession>
<dbReference type="InterPro" id="IPR000719">
    <property type="entry name" value="Prot_kinase_dom"/>
</dbReference>
<dbReference type="InterPro" id="IPR008271">
    <property type="entry name" value="Ser/Thr_kinase_AS"/>
</dbReference>
<dbReference type="PROSITE" id="PS00108">
    <property type="entry name" value="PROTEIN_KINASE_ST"/>
    <property type="match status" value="1"/>
</dbReference>
<dbReference type="SUPFAM" id="SSF56112">
    <property type="entry name" value="Protein kinase-like (PK-like)"/>
    <property type="match status" value="1"/>
</dbReference>
<keyword evidence="9 10" id="KW-0175">Coiled coil</keyword>
<feature type="domain" description="REM-1" evidence="14">
    <location>
        <begin position="152"/>
        <end position="227"/>
    </location>
</feature>
<dbReference type="SMART" id="SM00742">
    <property type="entry name" value="Hr1"/>
    <property type="match status" value="2"/>
</dbReference>
<dbReference type="GO" id="GO:0004697">
    <property type="term" value="F:diacylglycerol-dependent serine/threonine kinase activity"/>
    <property type="evidence" value="ECO:0007669"/>
    <property type="project" value="UniProtKB-EC"/>
</dbReference>
<gene>
    <name evidence="15" type="ORF">TCLT_LOCUS1444</name>
</gene>
<dbReference type="FunFam" id="1.10.510.10:FF:000038">
    <property type="entry name" value="serine/threonine-protein kinase N2 isoform X1"/>
    <property type="match status" value="1"/>
</dbReference>
<evidence type="ECO:0000256" key="6">
    <source>
        <dbReference type="ARBA" id="ARBA00022840"/>
    </source>
</evidence>
<dbReference type="CDD" id="cd11623">
    <property type="entry name" value="HR1_PKN_2"/>
    <property type="match status" value="1"/>
</dbReference>
<feature type="domain" description="AGC-kinase C-terminal" evidence="13">
    <location>
        <begin position="1059"/>
        <end position="1125"/>
    </location>
</feature>
<dbReference type="Gene3D" id="1.10.287.160">
    <property type="entry name" value="HR1 repeat"/>
    <property type="match status" value="3"/>
</dbReference>
<evidence type="ECO:0000259" key="12">
    <source>
        <dbReference type="PROSITE" id="PS50011"/>
    </source>
</evidence>
<evidence type="ECO:0000259" key="14">
    <source>
        <dbReference type="PROSITE" id="PS51860"/>
    </source>
</evidence>
<dbReference type="Pfam" id="PF00069">
    <property type="entry name" value="Pkinase"/>
    <property type="match status" value="1"/>
</dbReference>
<reference evidence="17" key="1">
    <citation type="submission" date="2016-04" db="UniProtKB">
        <authorList>
            <consortium name="WormBaseParasite"/>
        </authorList>
    </citation>
    <scope>IDENTIFICATION</scope>
</reference>
<dbReference type="Gene3D" id="3.30.200.20">
    <property type="entry name" value="Phosphorylase Kinase, domain 1"/>
    <property type="match status" value="1"/>
</dbReference>
<comment type="catalytic activity">
    <reaction evidence="7">
        <text>L-threonyl-[protein] + ATP = O-phospho-L-threonyl-[protein] + ADP + H(+)</text>
        <dbReference type="Rhea" id="RHEA:46608"/>
        <dbReference type="Rhea" id="RHEA-COMP:11060"/>
        <dbReference type="Rhea" id="RHEA-COMP:11605"/>
        <dbReference type="ChEBI" id="CHEBI:15378"/>
        <dbReference type="ChEBI" id="CHEBI:30013"/>
        <dbReference type="ChEBI" id="CHEBI:30616"/>
        <dbReference type="ChEBI" id="CHEBI:61977"/>
        <dbReference type="ChEBI" id="CHEBI:456216"/>
        <dbReference type="EC" id="2.7.11.13"/>
    </reaction>
</comment>
<keyword evidence="2" id="KW-0597">Phosphoprotein</keyword>
<dbReference type="Pfam" id="PF02185">
    <property type="entry name" value="HR1"/>
    <property type="match status" value="2"/>
</dbReference>
<feature type="compositionally biased region" description="Polar residues" evidence="11">
    <location>
        <begin position="649"/>
        <end position="662"/>
    </location>
</feature>
<evidence type="ECO:0000256" key="5">
    <source>
        <dbReference type="ARBA" id="ARBA00022777"/>
    </source>
</evidence>
<feature type="region of interest" description="Disordered" evidence="11">
    <location>
        <begin position="649"/>
        <end position="703"/>
    </location>
</feature>
<evidence type="ECO:0000256" key="2">
    <source>
        <dbReference type="ARBA" id="ARBA00022553"/>
    </source>
</evidence>
<feature type="coiled-coil region" evidence="10">
    <location>
        <begin position="83"/>
        <end position="110"/>
    </location>
</feature>
<dbReference type="Pfam" id="PF00433">
    <property type="entry name" value="Pkinase_C"/>
    <property type="match status" value="1"/>
</dbReference>
<dbReference type="PROSITE" id="PS51860">
    <property type="entry name" value="REM_1"/>
    <property type="match status" value="2"/>
</dbReference>